<dbReference type="PANTHER" id="PTHR36113">
    <property type="entry name" value="LYASE, PUTATIVE-RELATED-RELATED"/>
    <property type="match status" value="1"/>
</dbReference>
<dbReference type="InterPro" id="IPR051332">
    <property type="entry name" value="Fosfomycin_Res_Enzymes"/>
</dbReference>
<dbReference type="Gene3D" id="3.10.180.10">
    <property type="entry name" value="2,3-Dihydroxybiphenyl 1,2-Dioxygenase, domain 1"/>
    <property type="match status" value="1"/>
</dbReference>
<dbReference type="InterPro" id="IPR004360">
    <property type="entry name" value="Glyas_Fos-R_dOase_dom"/>
</dbReference>
<name>A0ABW5QMU4_9HYPH</name>
<dbReference type="EMBL" id="JBHUNP010000001">
    <property type="protein sequence ID" value="MFD2648816.1"/>
    <property type="molecule type" value="Genomic_DNA"/>
</dbReference>
<evidence type="ECO:0000259" key="2">
    <source>
        <dbReference type="PROSITE" id="PS51819"/>
    </source>
</evidence>
<dbReference type="InterPro" id="IPR037523">
    <property type="entry name" value="VOC_core"/>
</dbReference>
<feature type="domain" description="VOC" evidence="2">
    <location>
        <begin position="17"/>
        <end position="144"/>
    </location>
</feature>
<evidence type="ECO:0000256" key="1">
    <source>
        <dbReference type="ARBA" id="ARBA00022723"/>
    </source>
</evidence>
<evidence type="ECO:0000313" key="4">
    <source>
        <dbReference type="Proteomes" id="UP001597521"/>
    </source>
</evidence>
<reference evidence="4" key="1">
    <citation type="journal article" date="2019" name="Int. J. Syst. Evol. Microbiol.">
        <title>The Global Catalogue of Microorganisms (GCM) 10K type strain sequencing project: providing services to taxonomists for standard genome sequencing and annotation.</title>
        <authorList>
            <consortium name="The Broad Institute Genomics Platform"/>
            <consortium name="The Broad Institute Genome Sequencing Center for Infectious Disease"/>
            <person name="Wu L."/>
            <person name="Ma J."/>
        </authorList>
    </citation>
    <scope>NUCLEOTIDE SEQUENCE [LARGE SCALE GENOMIC DNA]</scope>
    <source>
        <strain evidence="4">CCM 7427</strain>
    </source>
</reference>
<evidence type="ECO:0000313" key="3">
    <source>
        <dbReference type="EMBL" id="MFD2648816.1"/>
    </source>
</evidence>
<dbReference type="Proteomes" id="UP001597521">
    <property type="component" value="Unassembled WGS sequence"/>
</dbReference>
<dbReference type="InterPro" id="IPR029068">
    <property type="entry name" value="Glyas_Bleomycin-R_OHBP_Dase"/>
</dbReference>
<protein>
    <submittedName>
        <fullName evidence="3">VOC family protein</fullName>
    </submittedName>
</protein>
<sequence length="144" mass="16404">MRQQLFREMSMMATETRVHHLALTTSDLETAVRFYDPLLSCLGYRKVSTSASLAAWELIGQPEILLYQAKGEAASRSHSLYQPGFHHLAFRVRNSVAVDQIHSWMCEGGHPVLEPPRPYPEYPGDYYAVFFLDPDGLKLEVMTD</sequence>
<dbReference type="SUPFAM" id="SSF54593">
    <property type="entry name" value="Glyoxalase/Bleomycin resistance protein/Dihydroxybiphenyl dioxygenase"/>
    <property type="match status" value="1"/>
</dbReference>
<keyword evidence="1" id="KW-0479">Metal-binding</keyword>
<accession>A0ABW5QMU4</accession>
<comment type="caution">
    <text evidence="3">The sequence shown here is derived from an EMBL/GenBank/DDBJ whole genome shotgun (WGS) entry which is preliminary data.</text>
</comment>
<dbReference type="RefSeq" id="WP_386834132.1">
    <property type="nucleotide sequence ID" value="NZ_JBHUNP010000001.1"/>
</dbReference>
<gene>
    <name evidence="3" type="ORF">ACFSX5_13575</name>
</gene>
<dbReference type="PROSITE" id="PS51819">
    <property type="entry name" value="VOC"/>
    <property type="match status" value="1"/>
</dbReference>
<proteinExistence type="predicted"/>
<organism evidence="3 4">
    <name type="scientific">Devosia albogilva</name>
    <dbReference type="NCBI Taxonomy" id="429726"/>
    <lineage>
        <taxon>Bacteria</taxon>
        <taxon>Pseudomonadati</taxon>
        <taxon>Pseudomonadota</taxon>
        <taxon>Alphaproteobacteria</taxon>
        <taxon>Hyphomicrobiales</taxon>
        <taxon>Devosiaceae</taxon>
        <taxon>Devosia</taxon>
    </lineage>
</organism>
<keyword evidence="4" id="KW-1185">Reference proteome</keyword>
<dbReference type="PANTHER" id="PTHR36113:SF6">
    <property type="entry name" value="FOSFOMYCIN RESISTANCE PROTEIN FOSX"/>
    <property type="match status" value="1"/>
</dbReference>
<dbReference type="Pfam" id="PF00903">
    <property type="entry name" value="Glyoxalase"/>
    <property type="match status" value="1"/>
</dbReference>